<dbReference type="Gene3D" id="2.40.160.10">
    <property type="entry name" value="Porin"/>
    <property type="match status" value="1"/>
</dbReference>
<dbReference type="GO" id="GO:0016020">
    <property type="term" value="C:membrane"/>
    <property type="evidence" value="ECO:0007669"/>
    <property type="project" value="InterPro"/>
</dbReference>
<dbReference type="OrthoDB" id="6758483at2"/>
<protein>
    <submittedName>
        <fullName evidence="2">Porin</fullName>
    </submittedName>
</protein>
<dbReference type="SUPFAM" id="SSF56935">
    <property type="entry name" value="Porins"/>
    <property type="match status" value="1"/>
</dbReference>
<reference evidence="2 3" key="1">
    <citation type="submission" date="2019-09" db="EMBL/GenBank/DDBJ databases">
        <title>Genome sequence of Roseospira marina, one of the more divergent members of the non-sulfur purple photosynthetic bacterial family, the Rhodospirillaceae.</title>
        <authorList>
            <person name="Meyer T."/>
            <person name="Kyndt J."/>
        </authorList>
    </citation>
    <scope>NUCLEOTIDE SEQUENCE [LARGE SCALE GENOMIC DNA]</scope>
    <source>
        <strain evidence="2 3">DSM 15113</strain>
    </source>
</reference>
<comment type="caution">
    <text evidence="2">The sequence shown here is derived from an EMBL/GenBank/DDBJ whole genome shotgun (WGS) entry which is preliminary data.</text>
</comment>
<keyword evidence="3" id="KW-1185">Reference proteome</keyword>
<sequence length="411" mass="43980">MRNIRNRTAMVRCRIDRARALMPLSLMVLRVWRTEPGGLAPDPRGTGEGPSPSALRRAESHACGVMKGYVMKKVLFGTTALIAAASFAGTAQAEKIKLGIGGKQEVWFGVADVEDNADETYSSTGMSTDTELYFTGDTTLDNGITVRAVVQLEADQGGGDDADETYITMSGNFGALQLGNRQDVVANMVWIGEERTAQDWDEAFDWVPGFGDRYVYNYYSVDDTSIGYTTPSFFGFSGAASYTPDSRDRVGFGDWKTGSAKDMFAVGGAFDNEFSGIGVHADVGYWDQQGAGGAPDGSLIRGALALSYAGFTLGGSYGVQDYEGDDNAVNTWQIGASYVAESYAFDANYGQSETDDADDDVEADYVKVGAKYVLGPGVNLSASVFHANYDDDAAREDREVTGGLMGVALSF</sequence>
<dbReference type="InterPro" id="IPR023614">
    <property type="entry name" value="Porin_dom_sf"/>
</dbReference>
<gene>
    <name evidence="2" type="ORF">F1188_07310</name>
</gene>
<accession>A0A5M6IDS8</accession>
<proteinExistence type="predicted"/>
<dbReference type="InterPro" id="IPR033900">
    <property type="entry name" value="Gram_neg_porin_domain"/>
</dbReference>
<dbReference type="Proteomes" id="UP000324065">
    <property type="component" value="Unassembled WGS sequence"/>
</dbReference>
<evidence type="ECO:0000313" key="3">
    <source>
        <dbReference type="Proteomes" id="UP000324065"/>
    </source>
</evidence>
<evidence type="ECO:0000313" key="2">
    <source>
        <dbReference type="EMBL" id="KAA5606222.1"/>
    </source>
</evidence>
<dbReference type="Pfam" id="PF13609">
    <property type="entry name" value="Porin_4"/>
    <property type="match status" value="1"/>
</dbReference>
<organism evidence="2 3">
    <name type="scientific">Roseospira marina</name>
    <dbReference type="NCBI Taxonomy" id="140057"/>
    <lineage>
        <taxon>Bacteria</taxon>
        <taxon>Pseudomonadati</taxon>
        <taxon>Pseudomonadota</taxon>
        <taxon>Alphaproteobacteria</taxon>
        <taxon>Rhodospirillales</taxon>
        <taxon>Rhodospirillaceae</taxon>
        <taxon>Roseospira</taxon>
    </lineage>
</organism>
<feature type="domain" description="Porin" evidence="1">
    <location>
        <begin position="80"/>
        <end position="391"/>
    </location>
</feature>
<dbReference type="EMBL" id="VWPJ01000005">
    <property type="protein sequence ID" value="KAA5606222.1"/>
    <property type="molecule type" value="Genomic_DNA"/>
</dbReference>
<name>A0A5M6IDS8_9PROT</name>
<evidence type="ECO:0000259" key="1">
    <source>
        <dbReference type="Pfam" id="PF13609"/>
    </source>
</evidence>
<dbReference type="AlphaFoldDB" id="A0A5M6IDS8"/>
<dbReference type="GO" id="GO:0015288">
    <property type="term" value="F:porin activity"/>
    <property type="evidence" value="ECO:0007669"/>
    <property type="project" value="InterPro"/>
</dbReference>